<keyword evidence="1" id="KW-0472">Membrane</keyword>
<dbReference type="EMBL" id="MPDM01000004">
    <property type="protein sequence ID" value="OKL49226.1"/>
    <property type="molecule type" value="Genomic_DNA"/>
</dbReference>
<feature type="transmembrane region" description="Helical" evidence="1">
    <location>
        <begin position="60"/>
        <end position="77"/>
    </location>
</feature>
<dbReference type="OrthoDB" id="2340043at2"/>
<dbReference type="AlphaFoldDB" id="A0A1Q5PNZ3"/>
<feature type="transmembrane region" description="Helical" evidence="1">
    <location>
        <begin position="28"/>
        <end position="53"/>
    </location>
</feature>
<evidence type="ECO:0000259" key="2">
    <source>
        <dbReference type="Pfam" id="PF03372"/>
    </source>
</evidence>
<dbReference type="GO" id="GO:0003824">
    <property type="term" value="F:catalytic activity"/>
    <property type="evidence" value="ECO:0007669"/>
    <property type="project" value="InterPro"/>
</dbReference>
<keyword evidence="4" id="KW-1185">Reference proteome</keyword>
<dbReference type="Gene3D" id="3.60.10.10">
    <property type="entry name" value="Endonuclease/exonuclease/phosphatase"/>
    <property type="match status" value="1"/>
</dbReference>
<keyword evidence="1" id="KW-0812">Transmembrane</keyword>
<feature type="domain" description="Endonuclease/exonuclease/phosphatase" evidence="2">
    <location>
        <begin position="111"/>
        <end position="316"/>
    </location>
</feature>
<dbReference type="Pfam" id="PF03372">
    <property type="entry name" value="Exo_endo_phos"/>
    <property type="match status" value="1"/>
</dbReference>
<accession>A0A1Q5PNZ3</accession>
<dbReference type="SUPFAM" id="SSF56219">
    <property type="entry name" value="DNase I-like"/>
    <property type="match status" value="1"/>
</dbReference>
<name>A0A1Q5PNZ3_9ACTO</name>
<protein>
    <recommendedName>
        <fullName evidence="2">Endonuclease/exonuclease/phosphatase domain-containing protein</fullName>
    </recommendedName>
</protein>
<dbReference type="InterPro" id="IPR005135">
    <property type="entry name" value="Endo/exonuclease/phosphatase"/>
</dbReference>
<reference evidence="4" key="1">
    <citation type="submission" date="2016-11" db="EMBL/GenBank/DDBJ databases">
        <title>Actinomyces gypaetusis sp. nov. isolated from Gypaetus barbatus in Qinghai Tibet Plateau China.</title>
        <authorList>
            <person name="Meng X."/>
        </authorList>
    </citation>
    <scope>NUCLEOTIDE SEQUENCE [LARGE SCALE GENOMIC DNA]</scope>
    <source>
        <strain evidence="4">DSM 15383</strain>
    </source>
</reference>
<dbReference type="Proteomes" id="UP000186465">
    <property type="component" value="Unassembled WGS sequence"/>
</dbReference>
<evidence type="ECO:0000313" key="3">
    <source>
        <dbReference type="EMBL" id="OKL49226.1"/>
    </source>
</evidence>
<organism evidence="3 4">
    <name type="scientific">Boudabousia marimammalium</name>
    <dbReference type="NCBI Taxonomy" id="156892"/>
    <lineage>
        <taxon>Bacteria</taxon>
        <taxon>Bacillati</taxon>
        <taxon>Actinomycetota</taxon>
        <taxon>Actinomycetes</taxon>
        <taxon>Actinomycetales</taxon>
        <taxon>Actinomycetaceae</taxon>
        <taxon>Boudabousia</taxon>
    </lineage>
</organism>
<evidence type="ECO:0000256" key="1">
    <source>
        <dbReference type="SAM" id="Phobius"/>
    </source>
</evidence>
<dbReference type="STRING" id="156892.BM477_04340"/>
<evidence type="ECO:0000313" key="4">
    <source>
        <dbReference type="Proteomes" id="UP000186465"/>
    </source>
</evidence>
<dbReference type="InterPro" id="IPR036691">
    <property type="entry name" value="Endo/exonu/phosph_ase_sf"/>
</dbReference>
<gene>
    <name evidence="3" type="ORF">BM477_04340</name>
</gene>
<dbReference type="RefSeq" id="WP_075361465.1">
    <property type="nucleotide sequence ID" value="NZ_MPDM01000004.1"/>
</dbReference>
<proteinExistence type="predicted"/>
<keyword evidence="1" id="KW-1133">Transmembrane helix</keyword>
<sequence>MRKFFTFLAWLITLTAIALYWVPSSGYWWISVSQVLAGFLFVVPLGIGVFALFKLRIAKAIAALLLALLLAGTYLFFPLAGPVSSRYWWAENTMETLLEKQTGGRLELTVISANVEFGGGDPVAIAKQAREVSADAIVIVEATKSFANKLVPMLPEYKYRTSDPEDEDALETWILSRLPMESQQYLADAFNAATTFQVPIVKLQTGKGPVRIAGTHIMPPMPGRAAIWNQEMSLLRKWVDSENLPTIAAGDFNAATCHPEFRDLSAGSIDAVTAGDWWKPQATWPTKLPFTRIDHVLTWNLIPVDGGTFAIPNSDHLGVWGRVQLAATQ</sequence>
<comment type="caution">
    <text evidence="3">The sequence shown here is derived from an EMBL/GenBank/DDBJ whole genome shotgun (WGS) entry which is preliminary data.</text>
</comment>